<dbReference type="Proteomes" id="UP001196413">
    <property type="component" value="Unassembled WGS sequence"/>
</dbReference>
<sequence length="97" mass="10790">MLGKRAPSLMSTRLTLLYFSGRATPNSAASHRPHVEEAADVGYAIRPTTEVSHCHCETWTLLQQEIGELIRGISNLASSITKQFLLRRPHPDRVTGH</sequence>
<dbReference type="EMBL" id="JAHQIW010002792">
    <property type="protein sequence ID" value="KAJ1356371.1"/>
    <property type="molecule type" value="Genomic_DNA"/>
</dbReference>
<organism evidence="1 2">
    <name type="scientific">Parelaphostrongylus tenuis</name>
    <name type="common">Meningeal worm</name>
    <dbReference type="NCBI Taxonomy" id="148309"/>
    <lineage>
        <taxon>Eukaryota</taxon>
        <taxon>Metazoa</taxon>
        <taxon>Ecdysozoa</taxon>
        <taxon>Nematoda</taxon>
        <taxon>Chromadorea</taxon>
        <taxon>Rhabditida</taxon>
        <taxon>Rhabditina</taxon>
        <taxon>Rhabditomorpha</taxon>
        <taxon>Strongyloidea</taxon>
        <taxon>Metastrongylidae</taxon>
        <taxon>Parelaphostrongylus</taxon>
    </lineage>
</organism>
<dbReference type="AlphaFoldDB" id="A0AAD5MYH2"/>
<keyword evidence="2" id="KW-1185">Reference proteome</keyword>
<evidence type="ECO:0000313" key="2">
    <source>
        <dbReference type="Proteomes" id="UP001196413"/>
    </source>
</evidence>
<protein>
    <submittedName>
        <fullName evidence="1">Uncharacterized protein</fullName>
    </submittedName>
</protein>
<accession>A0AAD5MYH2</accession>
<gene>
    <name evidence="1" type="ORF">KIN20_014075</name>
</gene>
<evidence type="ECO:0000313" key="1">
    <source>
        <dbReference type="EMBL" id="KAJ1356371.1"/>
    </source>
</evidence>
<comment type="caution">
    <text evidence="1">The sequence shown here is derived from an EMBL/GenBank/DDBJ whole genome shotgun (WGS) entry which is preliminary data.</text>
</comment>
<reference evidence="1" key="1">
    <citation type="submission" date="2021-06" db="EMBL/GenBank/DDBJ databases">
        <title>Parelaphostrongylus tenuis whole genome reference sequence.</title>
        <authorList>
            <person name="Garwood T.J."/>
            <person name="Larsen P.A."/>
            <person name="Fountain-Jones N.M."/>
            <person name="Garbe J.R."/>
            <person name="Macchietto M.G."/>
            <person name="Kania S.A."/>
            <person name="Gerhold R.W."/>
            <person name="Richards J.E."/>
            <person name="Wolf T.M."/>
        </authorList>
    </citation>
    <scope>NUCLEOTIDE SEQUENCE</scope>
    <source>
        <strain evidence="1">MNPRO001-30</strain>
        <tissue evidence="1">Meninges</tissue>
    </source>
</reference>
<proteinExistence type="predicted"/>
<name>A0AAD5MYH2_PARTN</name>